<comment type="similarity">
    <text evidence="2">Belongs to the DODA-type extradiol aromatic ring-opening dioxygenase family.</text>
</comment>
<evidence type="ECO:0000256" key="4">
    <source>
        <dbReference type="ARBA" id="ARBA00022833"/>
    </source>
</evidence>
<dbReference type="GO" id="GO:0008198">
    <property type="term" value="F:ferrous iron binding"/>
    <property type="evidence" value="ECO:0007669"/>
    <property type="project" value="InterPro"/>
</dbReference>
<comment type="cofactor">
    <cofactor evidence="1">
        <name>Zn(2+)</name>
        <dbReference type="ChEBI" id="CHEBI:29105"/>
    </cofactor>
</comment>
<keyword evidence="4" id="KW-0862">Zinc</keyword>
<dbReference type="SUPFAM" id="SSF53213">
    <property type="entry name" value="LigB-like"/>
    <property type="match status" value="1"/>
</dbReference>
<dbReference type="GO" id="GO:0016702">
    <property type="term" value="F:oxidoreductase activity, acting on single donors with incorporation of molecular oxygen, incorporation of two atoms of oxygen"/>
    <property type="evidence" value="ECO:0007669"/>
    <property type="project" value="UniProtKB-ARBA"/>
</dbReference>
<dbReference type="Gene3D" id="3.40.830.10">
    <property type="entry name" value="LigB-like"/>
    <property type="match status" value="1"/>
</dbReference>
<feature type="domain" description="Extradiol ring-cleavage dioxygenase class III enzyme subunit B" evidence="6">
    <location>
        <begin position="21"/>
        <end position="266"/>
    </location>
</feature>
<evidence type="ECO:0000313" key="8">
    <source>
        <dbReference type="Proteomes" id="UP000001745"/>
    </source>
</evidence>
<keyword evidence="3" id="KW-0479">Metal-binding</keyword>
<dbReference type="InterPro" id="IPR004183">
    <property type="entry name" value="Xdiol_dOase_suB"/>
</dbReference>
<dbReference type="GO" id="GO:0008270">
    <property type="term" value="F:zinc ion binding"/>
    <property type="evidence" value="ECO:0007669"/>
    <property type="project" value="InterPro"/>
</dbReference>
<keyword evidence="5" id="KW-0560">Oxidoreductase</keyword>
<name>B8LV97_TALSN</name>
<dbReference type="EMBL" id="EQ962652">
    <property type="protein sequence ID" value="EED23147.1"/>
    <property type="molecule type" value="Genomic_DNA"/>
</dbReference>
<dbReference type="PIRSF" id="PIRSF006157">
    <property type="entry name" value="Doxgns_DODA"/>
    <property type="match status" value="1"/>
</dbReference>
<dbReference type="eggNOG" id="ENOG502SMUE">
    <property type="taxonomic scope" value="Eukaryota"/>
</dbReference>
<evidence type="ECO:0000256" key="1">
    <source>
        <dbReference type="ARBA" id="ARBA00001947"/>
    </source>
</evidence>
<keyword evidence="8" id="KW-1185">Reference proteome</keyword>
<dbReference type="GeneID" id="8105120"/>
<dbReference type="RefSeq" id="XP_002340534.1">
    <property type="nucleotide sequence ID" value="XM_002340493.1"/>
</dbReference>
<dbReference type="OMA" id="HGIWVPF"/>
<evidence type="ECO:0000256" key="2">
    <source>
        <dbReference type="ARBA" id="ARBA00007581"/>
    </source>
</evidence>
<dbReference type="InterPro" id="IPR014436">
    <property type="entry name" value="Extradiol_dOase_DODA"/>
</dbReference>
<evidence type="ECO:0000256" key="3">
    <source>
        <dbReference type="ARBA" id="ARBA00022723"/>
    </source>
</evidence>
<dbReference type="CDD" id="cd07363">
    <property type="entry name" value="45_DOPA_Dioxygenase"/>
    <property type="match status" value="1"/>
</dbReference>
<dbReference type="OrthoDB" id="7396853at2759"/>
<protein>
    <recommendedName>
        <fullName evidence="6">Extradiol ring-cleavage dioxygenase class III enzyme subunit B domain-containing protein</fullName>
    </recommendedName>
</protein>
<evidence type="ECO:0000259" key="6">
    <source>
        <dbReference type="Pfam" id="PF02900"/>
    </source>
</evidence>
<organism evidence="7 8">
    <name type="scientific">Talaromyces stipitatus (strain ATCC 10500 / CBS 375.48 / QM 6759 / NRRL 1006)</name>
    <name type="common">Penicillium stipitatum</name>
    <dbReference type="NCBI Taxonomy" id="441959"/>
    <lineage>
        <taxon>Eukaryota</taxon>
        <taxon>Fungi</taxon>
        <taxon>Dikarya</taxon>
        <taxon>Ascomycota</taxon>
        <taxon>Pezizomycotina</taxon>
        <taxon>Eurotiomycetes</taxon>
        <taxon>Eurotiomycetidae</taxon>
        <taxon>Eurotiales</taxon>
        <taxon>Trichocomaceae</taxon>
        <taxon>Talaromyces</taxon>
        <taxon>Talaromyces sect. Talaromyces</taxon>
    </lineage>
</organism>
<evidence type="ECO:0000256" key="5">
    <source>
        <dbReference type="ARBA" id="ARBA00023002"/>
    </source>
</evidence>
<sequence length="277" mass="31068">MTRGAVICVNHGSGPMPVLGDEYHTDVTKSLQETIPRILRLGTPEAPRAILVITAHWSENYPTVSSADKHELYYDYRGFPPQSYSLKYDAPGSRRVAEEVGKALENEGLRPVLDDKRGWDHGVFIPFMLINPLANVPLVQISVLLSENAQDHLNMGRAFEKLRDSNIAILGSGFSSVHNLPVMLKISRGFLPMSSFQANYEAWNKSLTGAVLEENADERCRKLEKWRGFPHSDEMHPPARAEHFLPLLVCAGAAGDEKGEVLHDKFGEFDIYSYYWS</sequence>
<evidence type="ECO:0000313" key="7">
    <source>
        <dbReference type="EMBL" id="EED23147.1"/>
    </source>
</evidence>
<dbReference type="InParanoid" id="B8LV97"/>
<dbReference type="HOGENOM" id="CLU_046582_0_0_1"/>
<dbReference type="PANTHER" id="PTHR30096:SF0">
    <property type="entry name" value="4,5-DOPA DIOXYGENASE EXTRADIOL-LIKE PROTEIN"/>
    <property type="match status" value="1"/>
</dbReference>
<gene>
    <name evidence="7" type="ORF">TSTA_066000</name>
</gene>
<dbReference type="PANTHER" id="PTHR30096">
    <property type="entry name" value="4,5-DOPA DIOXYGENASE EXTRADIOL-LIKE PROTEIN"/>
    <property type="match status" value="1"/>
</dbReference>
<dbReference type="Pfam" id="PF02900">
    <property type="entry name" value="LigB"/>
    <property type="match status" value="1"/>
</dbReference>
<dbReference type="PhylomeDB" id="B8LV97"/>
<dbReference type="VEuPathDB" id="FungiDB:TSTA_066000"/>
<dbReference type="AlphaFoldDB" id="B8LV97"/>
<accession>B8LV97</accession>
<dbReference type="Proteomes" id="UP000001745">
    <property type="component" value="Unassembled WGS sequence"/>
</dbReference>
<reference evidence="8" key="1">
    <citation type="journal article" date="2015" name="Genome Announc.">
        <title>Genome sequence of the AIDS-associated pathogen Penicillium marneffei (ATCC18224) and its near taxonomic relative Talaromyces stipitatus (ATCC10500).</title>
        <authorList>
            <person name="Nierman W.C."/>
            <person name="Fedorova-Abrams N.D."/>
            <person name="Andrianopoulos A."/>
        </authorList>
    </citation>
    <scope>NUCLEOTIDE SEQUENCE [LARGE SCALE GENOMIC DNA]</scope>
    <source>
        <strain evidence="8">ATCC 10500 / CBS 375.48 / QM 6759 / NRRL 1006</strain>
    </source>
</reference>
<proteinExistence type="inferred from homology"/>